<dbReference type="InterPro" id="IPR036097">
    <property type="entry name" value="HisK_dim/P_sf"/>
</dbReference>
<sequence length="578" mass="67856">MRSKILFFLIFFTSVNFLFSQQNYNNLFEKKVKNSYSQFTREKNFNKAQLFFLEKNWDSTLVYSMKQLSSDKKKSELDNYCYFFRGVSFKEKRILNEAKNEFSKISKEFEFYKTVKNFLGQIALEQNEFKKAIDYFKEFENFPETNSFNIKKGEVNHNLGICYLHLNNYEKAELYLLKSTKIQEKEKDTFLLIGAYGDVANLYYNQYKDNLAIPFFEKAYLLSKKVKRYDLKKTTALNLAIVEENRKNLEKSIFYRKEAEKWNDSLTDQNKIWALAEVEKKFAVRQKQKEIEVLQVKNEIRETQRNGLFIIALLLLCIFGIGVYFYLQKIKKNKIILAQKENLDELNATKDKLFSIVSHDLRSSVNTLKSSNSKLMLNLKSNNYEELDGLLHKNAVVANSTYNLLDNLLNWANQQTDQIFFQKESLHLFSVIKQVEYNYKPLVLEKNIELKIEIDKNTFVFMDLDSLKIILRNLLDNSLKFTNENGVISIFTQDYSSEYIQLIIEDTGIGMSDAVIKELLQENTQLSKKSNKETIGTGLGMQLCKSMLLKNEGKLNIESQEEIGTKIILFLPKYTTNE</sequence>
<dbReference type="PROSITE" id="PS50109">
    <property type="entry name" value="HIS_KIN"/>
    <property type="match status" value="1"/>
</dbReference>
<dbReference type="InterPro" id="IPR003594">
    <property type="entry name" value="HATPase_dom"/>
</dbReference>
<feature type="transmembrane region" description="Helical" evidence="4">
    <location>
        <begin position="307"/>
        <end position="327"/>
    </location>
</feature>
<evidence type="ECO:0000256" key="3">
    <source>
        <dbReference type="ARBA" id="ARBA00022553"/>
    </source>
</evidence>
<keyword evidence="4" id="KW-1133">Transmembrane helix</keyword>
<evidence type="ECO:0000256" key="1">
    <source>
        <dbReference type="ARBA" id="ARBA00000085"/>
    </source>
</evidence>
<keyword evidence="4" id="KW-0812">Transmembrane</keyword>
<dbReference type="SMART" id="SM00028">
    <property type="entry name" value="TPR"/>
    <property type="match status" value="3"/>
</dbReference>
<dbReference type="SUPFAM" id="SSF47384">
    <property type="entry name" value="Homodimeric domain of signal transducing histidine kinase"/>
    <property type="match status" value="1"/>
</dbReference>
<dbReference type="AlphaFoldDB" id="A0A1H6XJ87"/>
<dbReference type="Gene3D" id="3.30.565.10">
    <property type="entry name" value="Histidine kinase-like ATPase, C-terminal domain"/>
    <property type="match status" value="1"/>
</dbReference>
<evidence type="ECO:0000256" key="4">
    <source>
        <dbReference type="SAM" id="Phobius"/>
    </source>
</evidence>
<evidence type="ECO:0000313" key="7">
    <source>
        <dbReference type="Proteomes" id="UP000199702"/>
    </source>
</evidence>
<dbReference type="InterPro" id="IPR005467">
    <property type="entry name" value="His_kinase_dom"/>
</dbReference>
<evidence type="ECO:0000256" key="2">
    <source>
        <dbReference type="ARBA" id="ARBA00012438"/>
    </source>
</evidence>
<dbReference type="InterPro" id="IPR004358">
    <property type="entry name" value="Sig_transdc_His_kin-like_C"/>
</dbReference>
<dbReference type="Pfam" id="PF13181">
    <property type="entry name" value="TPR_8"/>
    <property type="match status" value="1"/>
</dbReference>
<accession>A0A1H6XJ87</accession>
<dbReference type="InterPro" id="IPR036890">
    <property type="entry name" value="HATPase_C_sf"/>
</dbReference>
<dbReference type="SMART" id="SM00387">
    <property type="entry name" value="HATPase_c"/>
    <property type="match status" value="1"/>
</dbReference>
<dbReference type="EMBL" id="FNYA01000008">
    <property type="protein sequence ID" value="SEJ28216.1"/>
    <property type="molecule type" value="Genomic_DNA"/>
</dbReference>
<dbReference type="SUPFAM" id="SSF48452">
    <property type="entry name" value="TPR-like"/>
    <property type="match status" value="1"/>
</dbReference>
<dbReference type="Gene3D" id="1.10.287.130">
    <property type="match status" value="1"/>
</dbReference>
<dbReference type="PANTHER" id="PTHR43547">
    <property type="entry name" value="TWO-COMPONENT HISTIDINE KINASE"/>
    <property type="match status" value="1"/>
</dbReference>
<dbReference type="Proteomes" id="UP000199702">
    <property type="component" value="Unassembled WGS sequence"/>
</dbReference>
<protein>
    <recommendedName>
        <fullName evidence="2">histidine kinase</fullName>
        <ecNumber evidence="2">2.7.13.3</ecNumber>
    </recommendedName>
</protein>
<dbReference type="PANTHER" id="PTHR43547:SF2">
    <property type="entry name" value="HYBRID SIGNAL TRANSDUCTION HISTIDINE KINASE C"/>
    <property type="match status" value="1"/>
</dbReference>
<evidence type="ECO:0000313" key="6">
    <source>
        <dbReference type="EMBL" id="SEJ28216.1"/>
    </source>
</evidence>
<dbReference type="InterPro" id="IPR011990">
    <property type="entry name" value="TPR-like_helical_dom_sf"/>
</dbReference>
<gene>
    <name evidence="6" type="ORF">SAMN05660918_2862</name>
</gene>
<keyword evidence="3" id="KW-0597">Phosphoprotein</keyword>
<evidence type="ECO:0000259" key="5">
    <source>
        <dbReference type="PROSITE" id="PS50109"/>
    </source>
</evidence>
<dbReference type="SUPFAM" id="SSF55874">
    <property type="entry name" value="ATPase domain of HSP90 chaperone/DNA topoisomerase II/histidine kinase"/>
    <property type="match status" value="1"/>
</dbReference>
<reference evidence="7" key="1">
    <citation type="submission" date="2016-10" db="EMBL/GenBank/DDBJ databases">
        <authorList>
            <person name="Varghese N."/>
            <person name="Submissions S."/>
        </authorList>
    </citation>
    <scope>NUCLEOTIDE SEQUENCE [LARGE SCALE GENOMIC DNA]</scope>
    <source>
        <strain evidence="7">DSM 17934</strain>
    </source>
</reference>
<dbReference type="PRINTS" id="PR00344">
    <property type="entry name" value="BCTRLSENSOR"/>
</dbReference>
<dbReference type="InterPro" id="IPR019734">
    <property type="entry name" value="TPR_rpt"/>
</dbReference>
<dbReference type="Pfam" id="PF02518">
    <property type="entry name" value="HATPase_c"/>
    <property type="match status" value="1"/>
</dbReference>
<dbReference type="EC" id="2.7.13.3" evidence="2"/>
<dbReference type="GO" id="GO:0000155">
    <property type="term" value="F:phosphorelay sensor kinase activity"/>
    <property type="evidence" value="ECO:0007669"/>
    <property type="project" value="InterPro"/>
</dbReference>
<comment type="catalytic activity">
    <reaction evidence="1">
        <text>ATP + protein L-histidine = ADP + protein N-phospho-L-histidine.</text>
        <dbReference type="EC" id="2.7.13.3"/>
    </reaction>
</comment>
<organism evidence="6 7">
    <name type="scientific">Flavobacterium terrigena</name>
    <dbReference type="NCBI Taxonomy" id="402734"/>
    <lineage>
        <taxon>Bacteria</taxon>
        <taxon>Pseudomonadati</taxon>
        <taxon>Bacteroidota</taxon>
        <taxon>Flavobacteriia</taxon>
        <taxon>Flavobacteriales</taxon>
        <taxon>Flavobacteriaceae</taxon>
        <taxon>Flavobacterium</taxon>
    </lineage>
</organism>
<dbReference type="Gene3D" id="1.25.40.10">
    <property type="entry name" value="Tetratricopeptide repeat domain"/>
    <property type="match status" value="2"/>
</dbReference>
<name>A0A1H6XJ87_9FLAO</name>
<proteinExistence type="predicted"/>
<keyword evidence="7" id="KW-1185">Reference proteome</keyword>
<keyword evidence="4" id="KW-0472">Membrane</keyword>
<feature type="domain" description="Histidine kinase" evidence="5">
    <location>
        <begin position="356"/>
        <end position="575"/>
    </location>
</feature>
<dbReference type="STRING" id="402734.SAMN05660918_2862"/>
<dbReference type="OrthoDB" id="9781208at2"/>